<reference evidence="1" key="1">
    <citation type="submission" date="2020-07" db="EMBL/GenBank/DDBJ databases">
        <title>Genome sequence and genetic diversity analysis of an under-domesticated orphan crop, white fonio (Digitaria exilis).</title>
        <authorList>
            <person name="Bennetzen J.L."/>
            <person name="Chen S."/>
            <person name="Ma X."/>
            <person name="Wang X."/>
            <person name="Yssel A.E.J."/>
            <person name="Chaluvadi S.R."/>
            <person name="Johnson M."/>
            <person name="Gangashetty P."/>
            <person name="Hamidou F."/>
            <person name="Sanogo M.D."/>
            <person name="Zwaenepoel A."/>
            <person name="Wallace J."/>
            <person name="Van De Peer Y."/>
            <person name="Van Deynze A."/>
        </authorList>
    </citation>
    <scope>NUCLEOTIDE SEQUENCE</scope>
    <source>
        <tissue evidence="1">Leaves</tissue>
    </source>
</reference>
<accession>A0A835BC02</accession>
<sequence length="310" mass="34144">MQFFVFFNNSDDGDVRVGRKMPDTPGLGLSRAPVEDGRVSDPACYVHHGLMGDDRVGTSLGMPWKEGLTWDRVWSAYVIHMRTRRAETTTDRSIRKFVAALGIFCDAAVAPKLFCRQNYGGLARRFVSRFLNAITTAIWGWGAVSGKRGSSARVLVHQQLLAAAANRTGPSSFIQAVMGYDLCERRAQTEPSPPNTLPHPVFPSLSGSQRSASPTAQLCPLRRALRGWELPAAMCRAVVAFLDAVLVGCLLSFFRLRRGSGSGGSEQDAPVRRGMDRDAEVTWDRLGRNEKCDEEFTCGSMGEEELRIEV</sequence>
<dbReference type="EMBL" id="JACEFO010002056">
    <property type="protein sequence ID" value="KAF8687310.1"/>
    <property type="molecule type" value="Genomic_DNA"/>
</dbReference>
<evidence type="ECO:0000313" key="1">
    <source>
        <dbReference type="EMBL" id="KAF8687310.1"/>
    </source>
</evidence>
<dbReference type="Proteomes" id="UP000636709">
    <property type="component" value="Unassembled WGS sequence"/>
</dbReference>
<proteinExistence type="predicted"/>
<evidence type="ECO:0000313" key="2">
    <source>
        <dbReference type="Proteomes" id="UP000636709"/>
    </source>
</evidence>
<gene>
    <name evidence="1" type="ORF">HU200_042992</name>
</gene>
<protein>
    <submittedName>
        <fullName evidence="1">Uncharacterized protein</fullName>
    </submittedName>
</protein>
<dbReference type="AlphaFoldDB" id="A0A835BC02"/>
<organism evidence="1 2">
    <name type="scientific">Digitaria exilis</name>
    <dbReference type="NCBI Taxonomy" id="1010633"/>
    <lineage>
        <taxon>Eukaryota</taxon>
        <taxon>Viridiplantae</taxon>
        <taxon>Streptophyta</taxon>
        <taxon>Embryophyta</taxon>
        <taxon>Tracheophyta</taxon>
        <taxon>Spermatophyta</taxon>
        <taxon>Magnoliopsida</taxon>
        <taxon>Liliopsida</taxon>
        <taxon>Poales</taxon>
        <taxon>Poaceae</taxon>
        <taxon>PACMAD clade</taxon>
        <taxon>Panicoideae</taxon>
        <taxon>Panicodae</taxon>
        <taxon>Paniceae</taxon>
        <taxon>Anthephorinae</taxon>
        <taxon>Digitaria</taxon>
    </lineage>
</organism>
<name>A0A835BC02_9POAL</name>
<comment type="caution">
    <text evidence="1">The sequence shown here is derived from an EMBL/GenBank/DDBJ whole genome shotgun (WGS) entry which is preliminary data.</text>
</comment>
<keyword evidence="2" id="KW-1185">Reference proteome</keyword>